<dbReference type="InterPro" id="IPR013321">
    <property type="entry name" value="Arc_rbn_hlx_hlx"/>
</dbReference>
<dbReference type="SUPFAM" id="SSF47598">
    <property type="entry name" value="Ribbon-helix-helix"/>
    <property type="match status" value="1"/>
</dbReference>
<dbReference type="RefSeq" id="WP_118903275.1">
    <property type="nucleotide sequence ID" value="NZ_BKQF01000048.1"/>
</dbReference>
<name>A0A514TME9_ACIHA</name>
<dbReference type="PROSITE" id="PS50943">
    <property type="entry name" value="HTH_CROC1"/>
    <property type="match status" value="1"/>
</dbReference>
<dbReference type="Gene3D" id="1.10.1220.10">
    <property type="entry name" value="Met repressor-like"/>
    <property type="match status" value="1"/>
</dbReference>
<keyword evidence="1" id="KW-0238">DNA-binding</keyword>
<sequence>MSLLSDSQVKLRIPTELKQRIEAEAQDAKRSMNAEIVARLENSFNFKKVVTEGQQLNQLGPYHLLDRKRELSDRLIIAIQWLNSSQFKEIKYSHLAEQLGYETAEIFLDWVQGKQEPTFSELRKIAQFFGVNQDWLIHGDGHPTPHAFFEVSGNPEIDIPKLFQTQGITDQEIILSQIKKINFIRNLSTEGELVIVREFKSGYADVLETRAHVSTSIGEGGRITLQAFARLWASLYNSTYRNLIDSYLLNKSKFNQIREFDVHPLSIIRHTPASFWWEEVWKNGLNPHAREVYRDQWSDWDSTVRIASERVKNNN</sequence>
<dbReference type="Proteomes" id="UP000463868">
    <property type="component" value="Chromosome"/>
</dbReference>
<dbReference type="InterPro" id="IPR001387">
    <property type="entry name" value="Cro/C1-type_HTH"/>
</dbReference>
<evidence type="ECO:0000313" key="2">
    <source>
        <dbReference type="Proteomes" id="UP000463868"/>
    </source>
</evidence>
<gene>
    <name evidence="1" type="ORF">AhaeAN43_11445</name>
</gene>
<dbReference type="Pfam" id="PF03869">
    <property type="entry name" value="Arc"/>
    <property type="match status" value="1"/>
</dbReference>
<proteinExistence type="predicted"/>
<dbReference type="GO" id="GO:0006355">
    <property type="term" value="P:regulation of DNA-templated transcription"/>
    <property type="evidence" value="ECO:0007669"/>
    <property type="project" value="InterPro"/>
</dbReference>
<dbReference type="Gene3D" id="1.10.260.40">
    <property type="entry name" value="lambda repressor-like DNA-binding domains"/>
    <property type="match status" value="1"/>
</dbReference>
<dbReference type="InterPro" id="IPR010985">
    <property type="entry name" value="Ribbon_hlx_hlx"/>
</dbReference>
<dbReference type="AlphaFoldDB" id="A0A514TME9"/>
<reference evidence="1 2" key="1">
    <citation type="submission" date="2018-08" db="EMBL/GenBank/DDBJ databases">
        <title>Analysis of the genomic diversity of Mexican Acinetobacter haemolyticus clinical isolates.</title>
        <authorList>
            <person name="Castro-Jaimes S."/>
            <person name="Cevallos M.A."/>
        </authorList>
    </citation>
    <scope>NUCLEOTIDE SEQUENCE [LARGE SCALE GENOMIC DNA]</scope>
    <source>
        <strain evidence="1 2">AN43</strain>
    </source>
</reference>
<dbReference type="EMBL" id="CP031976">
    <property type="protein sequence ID" value="QHI13943.1"/>
    <property type="molecule type" value="Genomic_DNA"/>
</dbReference>
<evidence type="ECO:0000313" key="1">
    <source>
        <dbReference type="EMBL" id="QHI13943.1"/>
    </source>
</evidence>
<dbReference type="CDD" id="cd00093">
    <property type="entry name" value="HTH_XRE"/>
    <property type="match status" value="1"/>
</dbReference>
<protein>
    <submittedName>
        <fullName evidence="1">Arc family DNA-binding protein</fullName>
    </submittedName>
</protein>
<organism evidence="1 2">
    <name type="scientific">Acinetobacter haemolyticus</name>
    <dbReference type="NCBI Taxonomy" id="29430"/>
    <lineage>
        <taxon>Bacteria</taxon>
        <taxon>Pseudomonadati</taxon>
        <taxon>Pseudomonadota</taxon>
        <taxon>Gammaproteobacteria</taxon>
        <taxon>Moraxellales</taxon>
        <taxon>Moraxellaceae</taxon>
        <taxon>Acinetobacter</taxon>
    </lineage>
</organism>
<dbReference type="SUPFAM" id="SSF47413">
    <property type="entry name" value="lambda repressor-like DNA-binding domains"/>
    <property type="match status" value="1"/>
</dbReference>
<dbReference type="InterPro" id="IPR010982">
    <property type="entry name" value="Lambda_DNA-bd_dom_sf"/>
</dbReference>
<dbReference type="GO" id="GO:0003677">
    <property type="term" value="F:DNA binding"/>
    <property type="evidence" value="ECO:0007669"/>
    <property type="project" value="UniProtKB-KW"/>
</dbReference>
<dbReference type="InterPro" id="IPR005569">
    <property type="entry name" value="Arc_DNA-bd_dom"/>
</dbReference>
<accession>A0A514TME9</accession>